<proteinExistence type="predicted"/>
<sequence>MPDYSRPDYPTQATTCNQPQTADHTTINSIDEFNPQTKTIHETTGSQPKAADHTTMNAIDELSPKKKTIQVHIGPRRRHNHSQQRCPAKKTLPTHQVGRPFRRL</sequence>
<feature type="compositionally biased region" description="Polar residues" evidence="1">
    <location>
        <begin position="11"/>
        <end position="22"/>
    </location>
</feature>
<evidence type="ECO:0000313" key="2">
    <source>
        <dbReference type="EMBL" id="VDD46416.1"/>
    </source>
</evidence>
<organism evidence="2">
    <name type="scientific">Brassica oleracea</name>
    <name type="common">Wild cabbage</name>
    <dbReference type="NCBI Taxonomy" id="3712"/>
    <lineage>
        <taxon>Eukaryota</taxon>
        <taxon>Viridiplantae</taxon>
        <taxon>Streptophyta</taxon>
        <taxon>Embryophyta</taxon>
        <taxon>Tracheophyta</taxon>
        <taxon>Spermatophyta</taxon>
        <taxon>Magnoliopsida</taxon>
        <taxon>eudicotyledons</taxon>
        <taxon>Gunneridae</taxon>
        <taxon>Pentapetalae</taxon>
        <taxon>rosids</taxon>
        <taxon>malvids</taxon>
        <taxon>Brassicales</taxon>
        <taxon>Brassicaceae</taxon>
        <taxon>Brassiceae</taxon>
        <taxon>Brassica</taxon>
    </lineage>
</organism>
<gene>
    <name evidence="2" type="ORF">BOLC5T33963H</name>
</gene>
<name>A0A3P6FAB9_BRAOL</name>
<protein>
    <submittedName>
        <fullName evidence="2">Uncharacterized protein</fullName>
    </submittedName>
</protein>
<dbReference type="AlphaFoldDB" id="A0A3P6FAB9"/>
<feature type="region of interest" description="Disordered" evidence="1">
    <location>
        <begin position="1"/>
        <end position="22"/>
    </location>
</feature>
<feature type="compositionally biased region" description="Basic residues" evidence="1">
    <location>
        <begin position="71"/>
        <end position="82"/>
    </location>
</feature>
<dbReference type="EMBL" id="LR031877">
    <property type="protein sequence ID" value="VDD46416.1"/>
    <property type="molecule type" value="Genomic_DNA"/>
</dbReference>
<reference evidence="2" key="1">
    <citation type="submission" date="2018-11" db="EMBL/GenBank/DDBJ databases">
        <authorList>
            <consortium name="Genoscope - CEA"/>
            <person name="William W."/>
        </authorList>
    </citation>
    <scope>NUCLEOTIDE SEQUENCE</scope>
</reference>
<accession>A0A3P6FAB9</accession>
<evidence type="ECO:0000256" key="1">
    <source>
        <dbReference type="SAM" id="MobiDB-lite"/>
    </source>
</evidence>
<feature type="region of interest" description="Disordered" evidence="1">
    <location>
        <begin position="71"/>
        <end position="104"/>
    </location>
</feature>